<accession>A0A410FSL3</accession>
<evidence type="ECO:0000313" key="9">
    <source>
        <dbReference type="Proteomes" id="UP000287233"/>
    </source>
</evidence>
<dbReference type="GO" id="GO:0016829">
    <property type="term" value="F:lyase activity"/>
    <property type="evidence" value="ECO:0007669"/>
    <property type="project" value="UniProtKB-KW"/>
</dbReference>
<dbReference type="NCBIfam" id="TIGR00722">
    <property type="entry name" value="ttdA_fumA_fumB"/>
    <property type="match status" value="1"/>
</dbReference>
<name>A0A410FSL3_BIPS1</name>
<dbReference type="InterPro" id="IPR004646">
    <property type="entry name" value="Fe-S_hydro-lyase_TtdA-typ_cat"/>
</dbReference>
<evidence type="ECO:0000256" key="3">
    <source>
        <dbReference type="ARBA" id="ARBA00022723"/>
    </source>
</evidence>
<organism evidence="8 9">
    <name type="scientific">Bipolaricaulis sibiricus</name>
    <dbReference type="NCBI Taxonomy" id="2501609"/>
    <lineage>
        <taxon>Bacteria</taxon>
        <taxon>Candidatus Bipolaricaulota</taxon>
        <taxon>Candidatus Bipolaricaulia</taxon>
        <taxon>Candidatus Bipolaricaulales</taxon>
        <taxon>Candidatus Bipolaricaulaceae</taxon>
        <taxon>Candidatus Bipolaricaulis</taxon>
    </lineage>
</organism>
<keyword evidence="2" id="KW-0004">4Fe-4S</keyword>
<comment type="similarity">
    <text evidence="1">Belongs to the class-I fumarase family.</text>
</comment>
<keyword evidence="5" id="KW-0411">Iron-sulfur</keyword>
<dbReference type="InterPro" id="IPR051208">
    <property type="entry name" value="Class-I_Fumarase/Tartrate_DH"/>
</dbReference>
<protein>
    <submittedName>
        <fullName evidence="8">Fumarate hydratase class I, alpha region</fullName>
    </submittedName>
</protein>
<dbReference type="AlphaFoldDB" id="A0A410FSL3"/>
<keyword evidence="4" id="KW-0408">Iron</keyword>
<proteinExistence type="inferred from homology"/>
<dbReference type="GO" id="GO:0046872">
    <property type="term" value="F:metal ion binding"/>
    <property type="evidence" value="ECO:0007669"/>
    <property type="project" value="UniProtKB-KW"/>
</dbReference>
<dbReference type="Pfam" id="PF05681">
    <property type="entry name" value="Fumerase"/>
    <property type="match status" value="1"/>
</dbReference>
<dbReference type="NCBIfam" id="NF004885">
    <property type="entry name" value="PRK06246.1"/>
    <property type="match status" value="1"/>
</dbReference>
<keyword evidence="6" id="KW-0456">Lyase</keyword>
<evidence type="ECO:0000256" key="5">
    <source>
        <dbReference type="ARBA" id="ARBA00023014"/>
    </source>
</evidence>
<gene>
    <name evidence="8" type="ORF">BIP78_0140</name>
</gene>
<dbReference type="EMBL" id="CP034928">
    <property type="protein sequence ID" value="QAA75908.1"/>
    <property type="molecule type" value="Genomic_DNA"/>
</dbReference>
<evidence type="ECO:0000256" key="2">
    <source>
        <dbReference type="ARBA" id="ARBA00022485"/>
    </source>
</evidence>
<evidence type="ECO:0000256" key="4">
    <source>
        <dbReference type="ARBA" id="ARBA00023004"/>
    </source>
</evidence>
<dbReference type="PANTHER" id="PTHR30389:SF17">
    <property type="entry name" value="L(+)-TARTRATE DEHYDRATASE SUBUNIT ALPHA-RELATED"/>
    <property type="match status" value="1"/>
</dbReference>
<dbReference type="PANTHER" id="PTHR30389">
    <property type="entry name" value="FUMARATE HYDRATASE-RELATED"/>
    <property type="match status" value="1"/>
</dbReference>
<evidence type="ECO:0000256" key="1">
    <source>
        <dbReference type="ARBA" id="ARBA00008876"/>
    </source>
</evidence>
<evidence type="ECO:0000259" key="7">
    <source>
        <dbReference type="Pfam" id="PF05681"/>
    </source>
</evidence>
<sequence>MNFAQVLGEAIGKAATILPRDVVQALEAARDREAGPARVQLEAILENVRIARDGRVPICQDTGTISFFVKMGTKFPHLDALVSALPEAARAATKAVPLRPNTVHPFTGKNPGDNTGRYVPAVTWEMVAGDGAEVHVLPKGGGSENCCAFRPLPPGVGLKGVKEAVVDHIVKCGGLPCPPTIVGVGIGGGADLSLKLGKMALLRPVGQRHPEPEVAALEAELEELINASGVGPMGLGGKTTVLAVHAEYAHRHPASLPLGIVVQCWAHRRTTVRISARGDVTLA</sequence>
<dbReference type="GO" id="GO:0051539">
    <property type="term" value="F:4 iron, 4 sulfur cluster binding"/>
    <property type="evidence" value="ECO:0007669"/>
    <property type="project" value="UniProtKB-KW"/>
</dbReference>
<dbReference type="KEGG" id="bih:BIP78_0140"/>
<reference evidence="9" key="1">
    <citation type="submission" date="2018-12" db="EMBL/GenBank/DDBJ databases">
        <title>Complete genome sequence of an uncultured bacterium of the candidate phylum Bipolaricaulota.</title>
        <authorList>
            <person name="Kadnikov V.V."/>
            <person name="Mardanov A.V."/>
            <person name="Beletsky A.V."/>
            <person name="Frank Y.A."/>
            <person name="Karnachuk O.V."/>
            <person name="Ravin N.V."/>
        </authorList>
    </citation>
    <scope>NUCLEOTIDE SEQUENCE [LARGE SCALE GENOMIC DNA]</scope>
</reference>
<keyword evidence="3" id="KW-0479">Metal-binding</keyword>
<dbReference type="Proteomes" id="UP000287233">
    <property type="component" value="Chromosome"/>
</dbReference>
<evidence type="ECO:0000313" key="8">
    <source>
        <dbReference type="EMBL" id="QAA75908.1"/>
    </source>
</evidence>
<evidence type="ECO:0000256" key="6">
    <source>
        <dbReference type="ARBA" id="ARBA00023239"/>
    </source>
</evidence>
<feature type="domain" description="Fe-S hydro-lyase tartrate dehydratase alpha-type catalytic" evidence="7">
    <location>
        <begin position="7"/>
        <end position="272"/>
    </location>
</feature>